<dbReference type="SUPFAM" id="SSF55729">
    <property type="entry name" value="Acyl-CoA N-acyltransferases (Nat)"/>
    <property type="match status" value="1"/>
</dbReference>
<dbReference type="KEGG" id="cpro:CPRO_05240"/>
<feature type="domain" description="N-acetyltransferase" evidence="4">
    <location>
        <begin position="7"/>
        <end position="171"/>
    </location>
</feature>
<dbReference type="OrthoDB" id="9785602at2"/>
<name>A0A0X8VC66_ANAPI</name>
<dbReference type="EC" id="2.3.1.-" evidence="5"/>
<protein>
    <submittedName>
        <fullName evidence="5 6">Acetyltransferase</fullName>
        <ecNumber evidence="5">2.3.1.-</ecNumber>
    </submittedName>
</protein>
<evidence type="ECO:0000256" key="3">
    <source>
        <dbReference type="ARBA" id="ARBA00038502"/>
    </source>
</evidence>
<keyword evidence="2 5" id="KW-0012">Acyltransferase</keyword>
<dbReference type="InterPro" id="IPR000182">
    <property type="entry name" value="GNAT_dom"/>
</dbReference>
<dbReference type="Gene3D" id="3.40.630.30">
    <property type="match status" value="1"/>
</dbReference>
<reference evidence="6" key="3">
    <citation type="submission" date="2016-11" db="EMBL/GenBank/DDBJ databases">
        <authorList>
            <person name="Varghese N."/>
            <person name="Submissions S."/>
        </authorList>
    </citation>
    <scope>NUCLEOTIDE SEQUENCE</scope>
    <source>
        <strain evidence="6">DSM 1682</strain>
    </source>
</reference>
<dbReference type="AlphaFoldDB" id="A0A0X8VC66"/>
<dbReference type="InterPro" id="IPR016181">
    <property type="entry name" value="Acyl_CoA_acyltransferase"/>
</dbReference>
<sequence>MIETERLILRSITKRDAADIFEYSKEPEVGENAGWKPHETIEETKEILDVVFLEKEDIFGLVEKESGKLFGTIGLVPDVTRENEGSRMLGYAIGKNFWGRGYMTEAVGAILSYAFHEKGYDLISVSHYTDNLRSQRVIEKCGFQFEGVQRQSELRYDGDMKDKRWYSMTKDEFCRNLK</sequence>
<dbReference type="EMBL" id="FQUA01000019">
    <property type="protein sequence ID" value="SHF13159.1"/>
    <property type="molecule type" value="Genomic_DNA"/>
</dbReference>
<reference evidence="8" key="4">
    <citation type="submission" date="2016-11" db="EMBL/GenBank/DDBJ databases">
        <authorList>
            <person name="Jaros S."/>
            <person name="Januszkiewicz K."/>
            <person name="Wedrychowicz H."/>
        </authorList>
    </citation>
    <scope>NUCLEOTIDE SEQUENCE [LARGE SCALE GENOMIC DNA]</scope>
    <source>
        <strain evidence="8">DSM 1682</strain>
    </source>
</reference>
<keyword evidence="7" id="KW-1185">Reference proteome</keyword>
<reference evidence="5 7" key="1">
    <citation type="journal article" date="2016" name="Genome Announc.">
        <title>Complete Genome Sequence of the Amino Acid-Fermenting Clostridium propionicum X2 (DSM 1682).</title>
        <authorList>
            <person name="Poehlein A."/>
            <person name="Schlien K."/>
            <person name="Chowdhury N.P."/>
            <person name="Gottschalk G."/>
            <person name="Buckel W."/>
            <person name="Daniel R."/>
        </authorList>
    </citation>
    <scope>NUCLEOTIDE SEQUENCE [LARGE SCALE GENOMIC DNA]</scope>
    <source>
        <strain evidence="5 7">X2</strain>
    </source>
</reference>
<organism evidence="6 8">
    <name type="scientific">Anaerotignum propionicum DSM 1682</name>
    <dbReference type="NCBI Taxonomy" id="991789"/>
    <lineage>
        <taxon>Bacteria</taxon>
        <taxon>Bacillati</taxon>
        <taxon>Bacillota</taxon>
        <taxon>Clostridia</taxon>
        <taxon>Lachnospirales</taxon>
        <taxon>Anaerotignaceae</taxon>
        <taxon>Anaerotignum</taxon>
    </lineage>
</organism>
<comment type="similarity">
    <text evidence="3">Belongs to the acetyltransferase family. RimJ subfamily.</text>
</comment>
<dbReference type="Pfam" id="PF13302">
    <property type="entry name" value="Acetyltransf_3"/>
    <property type="match status" value="1"/>
</dbReference>
<dbReference type="PROSITE" id="PS51186">
    <property type="entry name" value="GNAT"/>
    <property type="match status" value="1"/>
</dbReference>
<keyword evidence="1 5" id="KW-0808">Transferase</keyword>
<gene>
    <name evidence="5" type="primary">ydaF</name>
    <name evidence="5" type="ORF">CPRO_05240</name>
    <name evidence="6" type="ORF">SAMN02745151_02874</name>
</gene>
<dbReference type="PANTHER" id="PTHR43792">
    <property type="entry name" value="GNAT FAMILY, PUTATIVE (AFU_ORTHOLOGUE AFUA_3G00765)-RELATED-RELATED"/>
    <property type="match status" value="1"/>
</dbReference>
<dbReference type="RefSeq" id="WP_066047562.1">
    <property type="nucleotide sequence ID" value="NZ_CP014223.1"/>
</dbReference>
<evidence type="ECO:0000313" key="7">
    <source>
        <dbReference type="Proteomes" id="UP000068026"/>
    </source>
</evidence>
<dbReference type="GO" id="GO:0005737">
    <property type="term" value="C:cytoplasm"/>
    <property type="evidence" value="ECO:0007669"/>
    <property type="project" value="TreeGrafter"/>
</dbReference>
<dbReference type="Proteomes" id="UP000068026">
    <property type="component" value="Chromosome"/>
</dbReference>
<proteinExistence type="inferred from homology"/>
<reference evidence="7" key="2">
    <citation type="submission" date="2016-01" db="EMBL/GenBank/DDBJ databases">
        <authorList>
            <person name="Poehlein A."/>
            <person name="Schlien K."/>
            <person name="Gottschalk G."/>
            <person name="Buckel W."/>
            <person name="Daniel R."/>
        </authorList>
    </citation>
    <scope>NUCLEOTIDE SEQUENCE [LARGE SCALE GENOMIC DNA]</scope>
    <source>
        <strain evidence="7">X2</strain>
    </source>
</reference>
<dbReference type="Proteomes" id="UP000184204">
    <property type="component" value="Unassembled WGS sequence"/>
</dbReference>
<evidence type="ECO:0000313" key="6">
    <source>
        <dbReference type="EMBL" id="SHF13159.1"/>
    </source>
</evidence>
<dbReference type="GO" id="GO:0008999">
    <property type="term" value="F:protein-N-terminal-alanine acetyltransferase activity"/>
    <property type="evidence" value="ECO:0007669"/>
    <property type="project" value="TreeGrafter"/>
</dbReference>
<evidence type="ECO:0000256" key="1">
    <source>
        <dbReference type="ARBA" id="ARBA00022679"/>
    </source>
</evidence>
<evidence type="ECO:0000313" key="5">
    <source>
        <dbReference type="EMBL" id="AMJ40127.1"/>
    </source>
</evidence>
<evidence type="ECO:0000259" key="4">
    <source>
        <dbReference type="PROSITE" id="PS51186"/>
    </source>
</evidence>
<evidence type="ECO:0000256" key="2">
    <source>
        <dbReference type="ARBA" id="ARBA00023315"/>
    </source>
</evidence>
<dbReference type="InterPro" id="IPR051531">
    <property type="entry name" value="N-acetyltransferase"/>
</dbReference>
<accession>A0A0X8VC66</accession>
<evidence type="ECO:0000313" key="8">
    <source>
        <dbReference type="Proteomes" id="UP000184204"/>
    </source>
</evidence>
<dbReference type="PANTHER" id="PTHR43792:SF8">
    <property type="entry name" value="[RIBOSOMAL PROTEIN US5]-ALANINE N-ACETYLTRANSFERASE"/>
    <property type="match status" value="1"/>
</dbReference>
<dbReference type="EMBL" id="CP014223">
    <property type="protein sequence ID" value="AMJ40127.1"/>
    <property type="molecule type" value="Genomic_DNA"/>
</dbReference>